<organism evidence="7 8">
    <name type="scientific">Favolaschia claudopus</name>
    <dbReference type="NCBI Taxonomy" id="2862362"/>
    <lineage>
        <taxon>Eukaryota</taxon>
        <taxon>Fungi</taxon>
        <taxon>Dikarya</taxon>
        <taxon>Basidiomycota</taxon>
        <taxon>Agaricomycotina</taxon>
        <taxon>Agaricomycetes</taxon>
        <taxon>Agaricomycetidae</taxon>
        <taxon>Agaricales</taxon>
        <taxon>Marasmiineae</taxon>
        <taxon>Mycenaceae</taxon>
        <taxon>Favolaschia</taxon>
    </lineage>
</organism>
<comment type="similarity">
    <text evidence="1">Belongs to the peptidase C48 family.</text>
</comment>
<feature type="region of interest" description="Disordered" evidence="5">
    <location>
        <begin position="666"/>
        <end position="734"/>
    </location>
</feature>
<dbReference type="GO" id="GO:0006508">
    <property type="term" value="P:proteolysis"/>
    <property type="evidence" value="ECO:0007669"/>
    <property type="project" value="UniProtKB-KW"/>
</dbReference>
<evidence type="ECO:0000256" key="5">
    <source>
        <dbReference type="SAM" id="MobiDB-lite"/>
    </source>
</evidence>
<gene>
    <name evidence="7" type="ORF">R3P38DRAFT_3194814</name>
</gene>
<dbReference type="Pfam" id="PF02902">
    <property type="entry name" value="Peptidase_C48"/>
    <property type="match status" value="1"/>
</dbReference>
<keyword evidence="2" id="KW-0645">Protease</keyword>
<reference evidence="7 8" key="1">
    <citation type="journal article" date="2024" name="J Genomics">
        <title>Draft genome sequencing and assembly of Favolaschia claudopus CIRM-BRFM 2984 isolated from oak limbs.</title>
        <authorList>
            <person name="Navarro D."/>
            <person name="Drula E."/>
            <person name="Chaduli D."/>
            <person name="Cazenave R."/>
            <person name="Ahrendt S."/>
            <person name="Wang J."/>
            <person name="Lipzen A."/>
            <person name="Daum C."/>
            <person name="Barry K."/>
            <person name="Grigoriev I.V."/>
            <person name="Favel A."/>
            <person name="Rosso M.N."/>
            <person name="Martin F."/>
        </authorList>
    </citation>
    <scope>NUCLEOTIDE SEQUENCE [LARGE SCALE GENOMIC DNA]</scope>
    <source>
        <strain evidence="7 8">CIRM-BRFM 2984</strain>
    </source>
</reference>
<dbReference type="GO" id="GO:0019783">
    <property type="term" value="F:ubiquitin-like protein peptidase activity"/>
    <property type="evidence" value="ECO:0007669"/>
    <property type="project" value="UniProtKB-ARBA"/>
</dbReference>
<dbReference type="PROSITE" id="PS50600">
    <property type="entry name" value="ULP_PROTEASE"/>
    <property type="match status" value="1"/>
</dbReference>
<dbReference type="SUPFAM" id="SSF54001">
    <property type="entry name" value="Cysteine proteinases"/>
    <property type="match status" value="1"/>
</dbReference>
<dbReference type="InterPro" id="IPR003653">
    <property type="entry name" value="Peptidase_C48_C"/>
</dbReference>
<keyword evidence="3" id="KW-0378">Hydrolase</keyword>
<evidence type="ECO:0000256" key="4">
    <source>
        <dbReference type="ARBA" id="ARBA00022807"/>
    </source>
</evidence>
<dbReference type="GO" id="GO:0008234">
    <property type="term" value="F:cysteine-type peptidase activity"/>
    <property type="evidence" value="ECO:0007669"/>
    <property type="project" value="UniProtKB-KW"/>
</dbReference>
<dbReference type="AlphaFoldDB" id="A0AAW0BDY2"/>
<dbReference type="Gene3D" id="3.40.395.10">
    <property type="entry name" value="Adenoviral Proteinase, Chain A"/>
    <property type="match status" value="1"/>
</dbReference>
<evidence type="ECO:0000256" key="1">
    <source>
        <dbReference type="ARBA" id="ARBA00005234"/>
    </source>
</evidence>
<proteinExistence type="inferred from homology"/>
<feature type="domain" description="Ubiquitin-like protease family profile" evidence="6">
    <location>
        <begin position="367"/>
        <end position="548"/>
    </location>
</feature>
<evidence type="ECO:0000259" key="6">
    <source>
        <dbReference type="PROSITE" id="PS50600"/>
    </source>
</evidence>
<evidence type="ECO:0000313" key="7">
    <source>
        <dbReference type="EMBL" id="KAK7024085.1"/>
    </source>
</evidence>
<name>A0AAW0BDY2_9AGAR</name>
<evidence type="ECO:0000256" key="2">
    <source>
        <dbReference type="ARBA" id="ARBA00022670"/>
    </source>
</evidence>
<protein>
    <recommendedName>
        <fullName evidence="6">Ubiquitin-like protease family profile domain-containing protein</fullName>
    </recommendedName>
</protein>
<feature type="compositionally biased region" description="Polar residues" evidence="5">
    <location>
        <begin position="708"/>
        <end position="718"/>
    </location>
</feature>
<dbReference type="Proteomes" id="UP001362999">
    <property type="component" value="Unassembled WGS sequence"/>
</dbReference>
<dbReference type="PANTHER" id="PTHR46915">
    <property type="entry name" value="UBIQUITIN-LIKE PROTEASE 4-RELATED"/>
    <property type="match status" value="1"/>
</dbReference>
<feature type="compositionally biased region" description="Basic residues" evidence="5">
    <location>
        <begin position="1039"/>
        <end position="1048"/>
    </location>
</feature>
<dbReference type="GO" id="GO:0016926">
    <property type="term" value="P:protein desumoylation"/>
    <property type="evidence" value="ECO:0007669"/>
    <property type="project" value="UniProtKB-ARBA"/>
</dbReference>
<dbReference type="PANTHER" id="PTHR46915:SF2">
    <property type="entry name" value="UBIQUITIN-LIKE PROTEASE 4"/>
    <property type="match status" value="1"/>
</dbReference>
<sequence>MDLDLDMDYFFEDTDSDLDLTTDPNYSCVYTEARLPAFAGYDAPPLLDLSGGDLGGLALKRNRRILAINGDSFEAGSPNSTRMPYYPGVQPRGQASRELPPSDSRRFDGQLGPRDPTISPQHYDPYRPWLPYIRRGSSELAHTEIFKVWGAIPDYYLGSLHPNFVDALCRKHREADRKISELKAHSHDRSITEASIYLTTQESLEDVHKIRKFSCAVDVCRKLQRELLEKCAWIDMVSNSGRCRMTSINDEPSKVDDRYMGLWINGANLPSQRLLTYLCAGVPCFLIRPIIVLNKTISTTRTSSYLDPPELADAVQHETLEGYEFHGKHFGATVVPSAPAPTTTSISFNDFLRESKHKKLMLSTGPHPLNVEDFLRVARKRFLNDALIQFSLGLWSQSASIFQENGSPQVSELFVYNSYFYETLSKRGSDGVKDWNRPNLKTTRYLVLPINDQTEAHWYLAVAYIPNLSLSIQSNRRRAFPINAQFWIIDSMGEQRTTALNKLESYLKKLAEDQCLNLSIAAGVHLQVPRQPNNIDCGVHLLHYAREFIIRPAKFIEDIMKKTFPPTWDYDNARSALQTLLLPPVYHHFHTHYKRSNFESMSISTDSGALNPASGDDIISIPSDSELEIVSLDSDSESEPEIVATRMRAQVPASVAVSAVRTLSQVAKPSHEHKVSPVLGKSSGDDSHAPYKRHSTMEPDSHPIALQHISSTDPSPKSTLVPVLPPNSSTAESRIPLPLPAMLVSVPESQRVVASVQLPQKPQPPQQLRRVRLLLSSDSSTTSPLPKFAPREPVSQQRWYVSIPPPPPHVARDVKILRARNRRTSDGRIKITDEADSVSLRSPLRRSCPEQDITGSKVDVQPEKEDGTVRLVHPSTLESDTAANTSLTKALEPAEHACMDLDPGSPSLKLIKVGLPEPPAKPQADPHVMSPTMALKNLTECMKGVVQTGPEFDDSVMGGFEDDSGDAVDELGMGCLPQVHGSWEAGLQDNIRDELRARRVAFGPVYIPPPIQSGMSSQGVPASPHKKTRRAGKKDESGRRRKRGRQRGFNKAQFEAWMKQRSGVAQYDNQ</sequence>
<dbReference type="EMBL" id="JAWWNJ010000035">
    <property type="protein sequence ID" value="KAK7024085.1"/>
    <property type="molecule type" value="Genomic_DNA"/>
</dbReference>
<accession>A0AAW0BDY2</accession>
<feature type="region of interest" description="Disordered" evidence="5">
    <location>
        <begin position="77"/>
        <end position="120"/>
    </location>
</feature>
<evidence type="ECO:0000256" key="3">
    <source>
        <dbReference type="ARBA" id="ARBA00022801"/>
    </source>
</evidence>
<comment type="caution">
    <text evidence="7">The sequence shown here is derived from an EMBL/GenBank/DDBJ whole genome shotgun (WGS) entry which is preliminary data.</text>
</comment>
<keyword evidence="8" id="KW-1185">Reference proteome</keyword>
<evidence type="ECO:0000313" key="8">
    <source>
        <dbReference type="Proteomes" id="UP001362999"/>
    </source>
</evidence>
<feature type="compositionally biased region" description="Basic and acidic residues" evidence="5">
    <location>
        <begin position="683"/>
        <end position="701"/>
    </location>
</feature>
<dbReference type="InterPro" id="IPR038765">
    <property type="entry name" value="Papain-like_cys_pep_sf"/>
</dbReference>
<feature type="region of interest" description="Disordered" evidence="5">
    <location>
        <begin position="1010"/>
        <end position="1070"/>
    </location>
</feature>
<keyword evidence="4" id="KW-0788">Thiol protease</keyword>